<sequence>MKIITPIAPLHGKADVFSDIFSPDAESKNGLDKSVVAVAIVVDDNCAQPYYVVSVNDNGDWYPALTFAVETTQPKSPWDS</sequence>
<reference evidence="1 2" key="1">
    <citation type="submission" date="2024-05" db="EMBL/GenBank/DDBJ databases">
        <title>Neorhizobium sp. Rsf11, a plant growth promoting and heavy metal resistant PAH-degrader.</title>
        <authorList>
            <person name="Golubev S.N."/>
            <person name="Muratova A.Y."/>
            <person name="Markelova M.I."/>
        </authorList>
    </citation>
    <scope>NUCLEOTIDE SEQUENCE [LARGE SCALE GENOMIC DNA]</scope>
    <source>
        <strain evidence="1 2">Rsf11</strain>
    </source>
</reference>
<keyword evidence="2" id="KW-1185">Reference proteome</keyword>
<evidence type="ECO:0000313" key="1">
    <source>
        <dbReference type="EMBL" id="MEQ1406143.1"/>
    </source>
</evidence>
<dbReference type="RefSeq" id="WP_348863173.1">
    <property type="nucleotide sequence ID" value="NZ_JBEAAL010000009.1"/>
</dbReference>
<proteinExistence type="predicted"/>
<comment type="caution">
    <text evidence="1">The sequence shown here is derived from an EMBL/GenBank/DDBJ whole genome shotgun (WGS) entry which is preliminary data.</text>
</comment>
<dbReference type="EMBL" id="JBEAAL010000009">
    <property type="protein sequence ID" value="MEQ1406143.1"/>
    <property type="molecule type" value="Genomic_DNA"/>
</dbReference>
<gene>
    <name evidence="1" type="ORF">ABK249_14475</name>
</gene>
<dbReference type="Proteomes" id="UP001496627">
    <property type="component" value="Unassembled WGS sequence"/>
</dbReference>
<organism evidence="1 2">
    <name type="scientific">Neorhizobium phenanthreniclasticum</name>
    <dbReference type="NCBI Taxonomy" id="3157917"/>
    <lineage>
        <taxon>Bacteria</taxon>
        <taxon>Pseudomonadati</taxon>
        <taxon>Pseudomonadota</taxon>
        <taxon>Alphaproteobacteria</taxon>
        <taxon>Hyphomicrobiales</taxon>
        <taxon>Rhizobiaceae</taxon>
        <taxon>Rhizobium/Agrobacterium group</taxon>
        <taxon>Neorhizobium</taxon>
    </lineage>
</organism>
<accession>A0ABV0M388</accession>
<evidence type="ECO:0000313" key="2">
    <source>
        <dbReference type="Proteomes" id="UP001496627"/>
    </source>
</evidence>
<name>A0ABV0M388_9HYPH</name>
<protein>
    <submittedName>
        <fullName evidence="1">Uncharacterized protein</fullName>
    </submittedName>
</protein>